<dbReference type="InterPro" id="IPR027417">
    <property type="entry name" value="P-loop_NTPase"/>
</dbReference>
<dbReference type="GO" id="GO:0005524">
    <property type="term" value="F:ATP binding"/>
    <property type="evidence" value="ECO:0007669"/>
    <property type="project" value="UniProtKB-KW"/>
</dbReference>
<feature type="domain" description="Helicase C-terminal" evidence="10">
    <location>
        <begin position="244"/>
        <end position="407"/>
    </location>
</feature>
<evidence type="ECO:0000313" key="12">
    <source>
        <dbReference type="Proteomes" id="UP001215280"/>
    </source>
</evidence>
<dbReference type="SMART" id="SM00490">
    <property type="entry name" value="HELICc"/>
    <property type="match status" value="1"/>
</dbReference>
<dbReference type="Proteomes" id="UP001215280">
    <property type="component" value="Unassembled WGS sequence"/>
</dbReference>
<keyword evidence="3" id="KW-0067">ATP-binding</keyword>
<dbReference type="GO" id="GO:0043138">
    <property type="term" value="F:3'-5' DNA helicase activity"/>
    <property type="evidence" value="ECO:0007669"/>
    <property type="project" value="UniProtKB-EC"/>
</dbReference>
<feature type="region of interest" description="Disordered" evidence="8">
    <location>
        <begin position="392"/>
        <end position="434"/>
    </location>
</feature>
<feature type="compositionally biased region" description="Basic residues" evidence="8">
    <location>
        <begin position="411"/>
        <end position="421"/>
    </location>
</feature>
<evidence type="ECO:0000256" key="4">
    <source>
        <dbReference type="ARBA" id="ARBA00023125"/>
    </source>
</evidence>
<dbReference type="GO" id="GO:0009378">
    <property type="term" value="F:four-way junction helicase activity"/>
    <property type="evidence" value="ECO:0007669"/>
    <property type="project" value="TreeGrafter"/>
</dbReference>
<accession>A0AAD7JJF2</accession>
<dbReference type="InterPro" id="IPR001650">
    <property type="entry name" value="Helicase_C-like"/>
</dbReference>
<dbReference type="PROSITE" id="PS51194">
    <property type="entry name" value="HELICASE_CTER"/>
    <property type="match status" value="1"/>
</dbReference>
<keyword evidence="11" id="KW-0378">Hydrolase</keyword>
<sequence length="671" mass="74136">MPLRKNPPRRAGRGSNSQQPLTKEQLQRLPEKMWEKFDWKHVVRAYQLEGIEAQLLMDDALVYAGTGMGKTTVAGPHAHESAAGKVTLLISLLIALHDEQAIAVNSNNGGCAPEVLQQIVHGEHQIVLISPEMALSRRFIHEVLRNIQFGRRILSVIVDEAHVVSHWGASFRKKYGTLGTIRTFLPRGTPVVAMSATLPARIRNDVLSKLQFSKDYVNIDVGNDRPNVSIIVRGIHHPLNSYADLDFLVSGVRTRADLKEIFIYADNIATGVEIINHLMSLLLPELRDTVQGDTPIRPYNAALSKEYRKTAMERFKDGTVRIMVCTDAAGMGCNIPDIDMVVQWKLPASVSIFVQRAGWAARGHGRTGVAVLLVKPSAYAIDLTEELAKEQGVRGKKKVPAKEKESDAEKRRKAKKRKAYAKSRGVNRGAAGGKQDEILVRDTPRLDPEAANKGLYVSVQAGTCRRAILTRIFGNKPASKRLAITPTVLCCDICCPELLNLVRPGKAPKVTCQSAIKRGEVQKNLQVVLDEWRTSIKHRDYPSPLFASSAILRDETIALLSSVGPINSRKHLQKILAGQWTWWVKYGGELYHCLAGQTIPPMVPLPQKTRGRKRGASESEVAHGPTITAGVTRTALRARRKSPAQTPEEIRALNEASFTQAEDPRLAALFP</sequence>
<evidence type="ECO:0000256" key="6">
    <source>
        <dbReference type="ARBA" id="ARBA00034617"/>
    </source>
</evidence>
<feature type="compositionally biased region" description="Polar residues" evidence="8">
    <location>
        <begin position="14"/>
        <end position="24"/>
    </location>
</feature>
<feature type="domain" description="Helicase ATP-binding" evidence="9">
    <location>
        <begin position="51"/>
        <end position="216"/>
    </location>
</feature>
<evidence type="ECO:0000259" key="10">
    <source>
        <dbReference type="PROSITE" id="PS51194"/>
    </source>
</evidence>
<evidence type="ECO:0000256" key="2">
    <source>
        <dbReference type="ARBA" id="ARBA00022741"/>
    </source>
</evidence>
<dbReference type="SMART" id="SM00487">
    <property type="entry name" value="DEXDc"/>
    <property type="match status" value="1"/>
</dbReference>
<dbReference type="GO" id="GO:0005737">
    <property type="term" value="C:cytoplasm"/>
    <property type="evidence" value="ECO:0007669"/>
    <property type="project" value="TreeGrafter"/>
</dbReference>
<dbReference type="InterPro" id="IPR014001">
    <property type="entry name" value="Helicase_ATP-bd"/>
</dbReference>
<dbReference type="GO" id="GO:0000724">
    <property type="term" value="P:double-strand break repair via homologous recombination"/>
    <property type="evidence" value="ECO:0007669"/>
    <property type="project" value="TreeGrafter"/>
</dbReference>
<dbReference type="PROSITE" id="PS51192">
    <property type="entry name" value="HELICASE_ATP_BIND_1"/>
    <property type="match status" value="1"/>
</dbReference>
<evidence type="ECO:0000313" key="11">
    <source>
        <dbReference type="EMBL" id="KAJ7764573.1"/>
    </source>
</evidence>
<dbReference type="AlphaFoldDB" id="A0AAD7JJF2"/>
<evidence type="ECO:0000259" key="9">
    <source>
        <dbReference type="PROSITE" id="PS51192"/>
    </source>
</evidence>
<keyword evidence="5" id="KW-0413">Isomerase</keyword>
<comment type="similarity">
    <text evidence="1">Belongs to the helicase family. RecQ subfamily.</text>
</comment>
<evidence type="ECO:0000256" key="8">
    <source>
        <dbReference type="SAM" id="MobiDB-lite"/>
    </source>
</evidence>
<keyword evidence="4" id="KW-0238">DNA-binding</keyword>
<dbReference type="GO" id="GO:0005694">
    <property type="term" value="C:chromosome"/>
    <property type="evidence" value="ECO:0007669"/>
    <property type="project" value="TreeGrafter"/>
</dbReference>
<reference evidence="11" key="1">
    <citation type="submission" date="2023-03" db="EMBL/GenBank/DDBJ databases">
        <title>Massive genome expansion in bonnet fungi (Mycena s.s.) driven by repeated elements and novel gene families across ecological guilds.</title>
        <authorList>
            <consortium name="Lawrence Berkeley National Laboratory"/>
            <person name="Harder C.B."/>
            <person name="Miyauchi S."/>
            <person name="Viragh M."/>
            <person name="Kuo A."/>
            <person name="Thoen E."/>
            <person name="Andreopoulos B."/>
            <person name="Lu D."/>
            <person name="Skrede I."/>
            <person name="Drula E."/>
            <person name="Henrissat B."/>
            <person name="Morin E."/>
            <person name="Kohler A."/>
            <person name="Barry K."/>
            <person name="LaButti K."/>
            <person name="Morin E."/>
            <person name="Salamov A."/>
            <person name="Lipzen A."/>
            <person name="Mereny Z."/>
            <person name="Hegedus B."/>
            <person name="Baldrian P."/>
            <person name="Stursova M."/>
            <person name="Weitz H."/>
            <person name="Taylor A."/>
            <person name="Grigoriev I.V."/>
            <person name="Nagy L.G."/>
            <person name="Martin F."/>
            <person name="Kauserud H."/>
        </authorList>
    </citation>
    <scope>NUCLEOTIDE SEQUENCE</scope>
    <source>
        <strain evidence="11">CBHHK188m</strain>
    </source>
</reference>
<dbReference type="GO" id="GO:0016787">
    <property type="term" value="F:hydrolase activity"/>
    <property type="evidence" value="ECO:0007669"/>
    <property type="project" value="UniProtKB-KW"/>
</dbReference>
<comment type="catalytic activity">
    <reaction evidence="6">
        <text>Couples ATP hydrolysis with the unwinding of duplex DNA by translocating in the 3'-5' direction.</text>
        <dbReference type="EC" id="5.6.2.4"/>
    </reaction>
</comment>
<dbReference type="PANTHER" id="PTHR13710:SF105">
    <property type="entry name" value="ATP-DEPENDENT DNA HELICASE Q1"/>
    <property type="match status" value="1"/>
</dbReference>
<keyword evidence="2" id="KW-0547">Nucleotide-binding</keyword>
<organism evidence="11 12">
    <name type="scientific">Mycena maculata</name>
    <dbReference type="NCBI Taxonomy" id="230809"/>
    <lineage>
        <taxon>Eukaryota</taxon>
        <taxon>Fungi</taxon>
        <taxon>Dikarya</taxon>
        <taxon>Basidiomycota</taxon>
        <taxon>Agaricomycotina</taxon>
        <taxon>Agaricomycetes</taxon>
        <taxon>Agaricomycetidae</taxon>
        <taxon>Agaricales</taxon>
        <taxon>Marasmiineae</taxon>
        <taxon>Mycenaceae</taxon>
        <taxon>Mycena</taxon>
    </lineage>
</organism>
<feature type="compositionally biased region" description="Basic and acidic residues" evidence="8">
    <location>
        <begin position="400"/>
        <end position="410"/>
    </location>
</feature>
<dbReference type="SUPFAM" id="SSF52540">
    <property type="entry name" value="P-loop containing nucleoside triphosphate hydrolases"/>
    <property type="match status" value="1"/>
</dbReference>
<feature type="compositionally biased region" description="Basic residues" evidence="8">
    <location>
        <begin position="1"/>
        <end position="12"/>
    </location>
</feature>
<dbReference type="GO" id="GO:0003677">
    <property type="term" value="F:DNA binding"/>
    <property type="evidence" value="ECO:0007669"/>
    <property type="project" value="UniProtKB-KW"/>
</dbReference>
<name>A0AAD7JJF2_9AGAR</name>
<keyword evidence="12" id="KW-1185">Reference proteome</keyword>
<dbReference type="EC" id="5.6.2.4" evidence="7"/>
<dbReference type="Pfam" id="PF00270">
    <property type="entry name" value="DEAD"/>
    <property type="match status" value="1"/>
</dbReference>
<evidence type="ECO:0000256" key="7">
    <source>
        <dbReference type="ARBA" id="ARBA00034808"/>
    </source>
</evidence>
<feature type="region of interest" description="Disordered" evidence="8">
    <location>
        <begin position="1"/>
        <end position="25"/>
    </location>
</feature>
<evidence type="ECO:0000256" key="5">
    <source>
        <dbReference type="ARBA" id="ARBA00023235"/>
    </source>
</evidence>
<gene>
    <name evidence="11" type="ORF">DFH07DRAFT_867265</name>
</gene>
<comment type="caution">
    <text evidence="11">The sequence shown here is derived from an EMBL/GenBank/DDBJ whole genome shotgun (WGS) entry which is preliminary data.</text>
</comment>
<feature type="region of interest" description="Disordered" evidence="8">
    <location>
        <begin position="604"/>
        <end position="624"/>
    </location>
</feature>
<proteinExistence type="inferred from homology"/>
<dbReference type="PANTHER" id="PTHR13710">
    <property type="entry name" value="DNA HELICASE RECQ FAMILY MEMBER"/>
    <property type="match status" value="1"/>
</dbReference>
<dbReference type="Pfam" id="PF00271">
    <property type="entry name" value="Helicase_C"/>
    <property type="match status" value="1"/>
</dbReference>
<evidence type="ECO:0000256" key="3">
    <source>
        <dbReference type="ARBA" id="ARBA00022840"/>
    </source>
</evidence>
<dbReference type="EMBL" id="JARJLG010000037">
    <property type="protein sequence ID" value="KAJ7764573.1"/>
    <property type="molecule type" value="Genomic_DNA"/>
</dbReference>
<dbReference type="InterPro" id="IPR011545">
    <property type="entry name" value="DEAD/DEAH_box_helicase_dom"/>
</dbReference>
<dbReference type="Gene3D" id="3.40.50.300">
    <property type="entry name" value="P-loop containing nucleotide triphosphate hydrolases"/>
    <property type="match status" value="2"/>
</dbReference>
<evidence type="ECO:0000256" key="1">
    <source>
        <dbReference type="ARBA" id="ARBA00005446"/>
    </source>
</evidence>
<protein>
    <recommendedName>
        <fullName evidence="7">DNA 3'-5' helicase</fullName>
        <ecNumber evidence="7">5.6.2.4</ecNumber>
    </recommendedName>
</protein>